<evidence type="ECO:0000256" key="6">
    <source>
        <dbReference type="ARBA" id="ARBA00022824"/>
    </source>
</evidence>
<accession>A0A9W7G0C8</accession>
<keyword evidence="8" id="KW-0443">Lipid metabolism</keyword>
<evidence type="ECO:0000313" key="14">
    <source>
        <dbReference type="Proteomes" id="UP001165065"/>
    </source>
</evidence>
<keyword evidence="9 11" id="KW-0472">Membrane</keyword>
<dbReference type="EC" id="2.3.1.-" evidence="11"/>
<name>A0A9W7G0C8_9STRA</name>
<keyword evidence="4 11" id="KW-0808">Transferase</keyword>
<comment type="similarity">
    <text evidence="2 11">Belongs to the diacylglycerol acyltransferase family.</text>
</comment>
<dbReference type="InterPro" id="IPR007130">
    <property type="entry name" value="DAGAT"/>
</dbReference>
<evidence type="ECO:0000313" key="13">
    <source>
        <dbReference type="EMBL" id="GMI27132.1"/>
    </source>
</evidence>
<evidence type="ECO:0000256" key="1">
    <source>
        <dbReference type="ARBA" id="ARBA00004477"/>
    </source>
</evidence>
<dbReference type="GO" id="GO:0004144">
    <property type="term" value="F:diacylglycerol O-acyltransferase activity"/>
    <property type="evidence" value="ECO:0007669"/>
    <property type="project" value="TreeGrafter"/>
</dbReference>
<keyword evidence="6 11" id="KW-0256">Endoplasmic reticulum</keyword>
<keyword evidence="7 11" id="KW-1133">Transmembrane helix</keyword>
<dbReference type="PANTHER" id="PTHR12317:SF63">
    <property type="entry name" value="DIACYLGLYCEROL O-ACYLTRANSFERASE 2"/>
    <property type="match status" value="1"/>
</dbReference>
<reference evidence="14" key="1">
    <citation type="journal article" date="2023" name="Commun. Biol.">
        <title>Genome analysis of Parmales, the sister group of diatoms, reveals the evolutionary specialization of diatoms from phago-mixotrophs to photoautotrophs.</title>
        <authorList>
            <person name="Ban H."/>
            <person name="Sato S."/>
            <person name="Yoshikawa S."/>
            <person name="Yamada K."/>
            <person name="Nakamura Y."/>
            <person name="Ichinomiya M."/>
            <person name="Sato N."/>
            <person name="Blanc-Mathieu R."/>
            <person name="Endo H."/>
            <person name="Kuwata A."/>
            <person name="Ogata H."/>
        </authorList>
    </citation>
    <scope>NUCLEOTIDE SEQUENCE [LARGE SCALE GENOMIC DNA]</scope>
</reference>
<evidence type="ECO:0000256" key="12">
    <source>
        <dbReference type="SAM" id="MobiDB-lite"/>
    </source>
</evidence>
<gene>
    <name evidence="13" type="ORF">TrCOL_g7323</name>
</gene>
<dbReference type="Pfam" id="PF03982">
    <property type="entry name" value="DAGAT"/>
    <property type="match status" value="1"/>
</dbReference>
<evidence type="ECO:0000256" key="2">
    <source>
        <dbReference type="ARBA" id="ARBA00005420"/>
    </source>
</evidence>
<keyword evidence="14" id="KW-1185">Reference proteome</keyword>
<evidence type="ECO:0000256" key="8">
    <source>
        <dbReference type="ARBA" id="ARBA00023098"/>
    </source>
</evidence>
<protein>
    <recommendedName>
        <fullName evidence="11">Acyltransferase</fullName>
        <ecNumber evidence="11">2.3.1.-</ecNumber>
    </recommendedName>
</protein>
<comment type="subcellular location">
    <subcellularLocation>
        <location evidence="1 11">Endoplasmic reticulum membrane</location>
        <topology evidence="1 11">Multi-pass membrane protein</topology>
    </subcellularLocation>
</comment>
<feature type="transmembrane region" description="Helical" evidence="11">
    <location>
        <begin position="22"/>
        <end position="50"/>
    </location>
</feature>
<keyword evidence="5 11" id="KW-0812">Transmembrane</keyword>
<feature type="transmembrane region" description="Helical" evidence="11">
    <location>
        <begin position="102"/>
        <end position="119"/>
    </location>
</feature>
<keyword evidence="3" id="KW-0444">Lipid biosynthesis</keyword>
<dbReference type="Proteomes" id="UP001165065">
    <property type="component" value="Unassembled WGS sequence"/>
</dbReference>
<dbReference type="PANTHER" id="PTHR12317">
    <property type="entry name" value="DIACYLGLYCEROL O-ACYLTRANSFERASE"/>
    <property type="match status" value="1"/>
</dbReference>
<dbReference type="EMBL" id="BRYA01000639">
    <property type="protein sequence ID" value="GMI27132.1"/>
    <property type="molecule type" value="Genomic_DNA"/>
</dbReference>
<comment type="caution">
    <text evidence="13">The sequence shown here is derived from an EMBL/GenBank/DDBJ whole genome shotgun (WGS) entry which is preliminary data.</text>
</comment>
<dbReference type="GO" id="GO:0019432">
    <property type="term" value="P:triglyceride biosynthetic process"/>
    <property type="evidence" value="ECO:0007669"/>
    <property type="project" value="TreeGrafter"/>
</dbReference>
<dbReference type="OrthoDB" id="202924at2759"/>
<evidence type="ECO:0000256" key="9">
    <source>
        <dbReference type="ARBA" id="ARBA00023136"/>
    </source>
</evidence>
<feature type="region of interest" description="Disordered" evidence="12">
    <location>
        <begin position="67"/>
        <end position="90"/>
    </location>
</feature>
<evidence type="ECO:0000256" key="5">
    <source>
        <dbReference type="ARBA" id="ARBA00022692"/>
    </source>
</evidence>
<dbReference type="AlphaFoldDB" id="A0A9W7G0C8"/>
<evidence type="ECO:0000256" key="3">
    <source>
        <dbReference type="ARBA" id="ARBA00022516"/>
    </source>
</evidence>
<dbReference type="GO" id="GO:0005789">
    <property type="term" value="C:endoplasmic reticulum membrane"/>
    <property type="evidence" value="ECO:0007669"/>
    <property type="project" value="UniProtKB-SubCell"/>
</dbReference>
<sequence>MPTFLVKTKQSESKLEQILDDALVGIMSCMMAIASVAPVAGIGYAVYRLASAVSKERRRRERRKLVRVKEGAEDEDGKKERENKEGAEDEDGKKERENYIWVWKRAAAVVGCMIMYRAFVNSRASQRYRTWFKHLPIWRSFHRYVDYTIVDASRRRQVSPLEQKVLGIVPHGLMPYPLALAAASPEAERSAFGRFRVVAATATKVLPGLAAFIRSIDGVDASRASVDAAMAAGQSMAVSPGGIEEMFMGCPSRELEKGEEGVLLSNRKGFLRLCVKHGVPAVPVFAFGASKMMRRLNLPGAETLSKMLRASVIVIYGRLGLPIPFRTKLWYVMGDPIWPNEGMVEEENVESMHSAFCEEIHRIFEENKGIYDESWEGKTVRRGFRGGGGGASSGVGSKPLLFLVPPVSLAFRPNYFHDLLHSSQLRIV</sequence>
<evidence type="ECO:0000256" key="10">
    <source>
        <dbReference type="ARBA" id="ARBA00023315"/>
    </source>
</evidence>
<evidence type="ECO:0000256" key="7">
    <source>
        <dbReference type="ARBA" id="ARBA00022989"/>
    </source>
</evidence>
<dbReference type="CDD" id="cd07987">
    <property type="entry name" value="LPLAT_MGAT-like"/>
    <property type="match status" value="1"/>
</dbReference>
<organism evidence="13 14">
    <name type="scientific">Triparma columacea</name>
    <dbReference type="NCBI Taxonomy" id="722753"/>
    <lineage>
        <taxon>Eukaryota</taxon>
        <taxon>Sar</taxon>
        <taxon>Stramenopiles</taxon>
        <taxon>Ochrophyta</taxon>
        <taxon>Bolidophyceae</taxon>
        <taxon>Parmales</taxon>
        <taxon>Triparmaceae</taxon>
        <taxon>Triparma</taxon>
    </lineage>
</organism>
<keyword evidence="10" id="KW-0012">Acyltransferase</keyword>
<evidence type="ECO:0000256" key="11">
    <source>
        <dbReference type="RuleBase" id="RU367023"/>
    </source>
</evidence>
<evidence type="ECO:0000256" key="4">
    <source>
        <dbReference type="ARBA" id="ARBA00022679"/>
    </source>
</evidence>
<proteinExistence type="inferred from homology"/>